<dbReference type="EMBL" id="JBJHZX010000097">
    <property type="protein sequence ID" value="MFL0198807.1"/>
    <property type="molecule type" value="Genomic_DNA"/>
</dbReference>
<proteinExistence type="predicted"/>
<keyword evidence="3" id="KW-1185">Reference proteome</keyword>
<sequence>MNKKSVLITPDIIEECLCESLDILEEVIPHIEKTKKKSLKKSLK</sequence>
<reference evidence="1 3" key="1">
    <citation type="submission" date="2024-11" db="EMBL/GenBank/DDBJ databases">
        <authorList>
            <person name="Heng Y.C."/>
            <person name="Lim A.C.H."/>
            <person name="Lee J.K.Y."/>
            <person name="Kittelmann S."/>
        </authorList>
    </citation>
    <scope>NUCLEOTIDE SEQUENCE [LARGE SCALE GENOMIC DNA]</scope>
    <source>
        <strain evidence="1 3">WILCCON 0269</strain>
    </source>
</reference>
<dbReference type="RefSeq" id="WP_406794785.1">
    <property type="nucleotide sequence ID" value="NZ_JBJHZX010000078.1"/>
</dbReference>
<dbReference type="Proteomes" id="UP001623660">
    <property type="component" value="Unassembled WGS sequence"/>
</dbReference>
<dbReference type="EMBL" id="JBJHZX010000078">
    <property type="protein sequence ID" value="MFL0198675.1"/>
    <property type="molecule type" value="Genomic_DNA"/>
</dbReference>
<gene>
    <name evidence="1" type="ORF">ACJDU8_24425</name>
    <name evidence="2" type="ORF">ACJDU8_25130</name>
</gene>
<protein>
    <submittedName>
        <fullName evidence="1">Uncharacterized protein</fullName>
    </submittedName>
</protein>
<accession>A0ABW8SX78</accession>
<reference evidence="1" key="2">
    <citation type="journal article" date="2025" name="Microbiol. Resour. Announc.">
        <title>Draft genome sequences of a strain of Clostridium neuense and four Candidatus Clostridium species.</title>
        <authorList>
            <person name="Heng Y.C."/>
            <person name="Lee J.K.Y."/>
            <person name="Lim A.C.H."/>
            <person name="Kittelmann S."/>
        </authorList>
    </citation>
    <scope>NUCLEOTIDE SEQUENCE</scope>
    <source>
        <strain evidence="1">WILCCON 0269</strain>
    </source>
</reference>
<comment type="caution">
    <text evidence="1">The sequence shown here is derived from an EMBL/GenBank/DDBJ whole genome shotgun (WGS) entry which is preliminary data.</text>
</comment>
<evidence type="ECO:0000313" key="3">
    <source>
        <dbReference type="Proteomes" id="UP001623660"/>
    </source>
</evidence>
<organism evidence="1 3">
    <name type="scientific">Candidatus Clostridium eludens</name>
    <dbReference type="NCBI Taxonomy" id="3381663"/>
    <lineage>
        <taxon>Bacteria</taxon>
        <taxon>Bacillati</taxon>
        <taxon>Bacillota</taxon>
        <taxon>Clostridia</taxon>
        <taxon>Eubacteriales</taxon>
        <taxon>Clostridiaceae</taxon>
        <taxon>Clostridium</taxon>
    </lineage>
</organism>
<evidence type="ECO:0000313" key="1">
    <source>
        <dbReference type="EMBL" id="MFL0198675.1"/>
    </source>
</evidence>
<evidence type="ECO:0000313" key="2">
    <source>
        <dbReference type="EMBL" id="MFL0198807.1"/>
    </source>
</evidence>
<name>A0ABW8SX78_9CLOT</name>